<reference evidence="2 3" key="1">
    <citation type="journal article" date="2013" name="Nat. Biotechnol.">
        <title>Genome sequences of rare, uncultured bacteria obtained by differential coverage binning of multiple metagenomes.</title>
        <authorList>
            <person name="Albertsen M."/>
            <person name="Hugenholtz P."/>
            <person name="Skarshewski A."/>
            <person name="Nielsen K.L."/>
            <person name="Tyson G.W."/>
            <person name="Nielsen P.H."/>
        </authorList>
    </citation>
    <scope>NUCLEOTIDE SEQUENCE [LARGE SCALE GENOMIC DNA]</scope>
    <source>
        <strain evidence="2">TM71</strain>
    </source>
</reference>
<dbReference type="Pfam" id="PF18895">
    <property type="entry name" value="T4SS_pilin"/>
    <property type="match status" value="1"/>
</dbReference>
<dbReference type="STRING" id="1332188.L336_0538"/>
<organism evidence="2 3">
    <name type="scientific">Candidatus Saccharimonas aalborgensis</name>
    <dbReference type="NCBI Taxonomy" id="1332188"/>
    <lineage>
        <taxon>Bacteria</taxon>
        <taxon>Candidatus Saccharimonadota</taxon>
        <taxon>Candidatus Saccharimonadia</taxon>
        <taxon>Candidatus Saccharimonadales</taxon>
        <taxon>Candidatus Saccharimonadaceae</taxon>
        <taxon>Candidatus Saccharimonas</taxon>
    </lineage>
</organism>
<keyword evidence="3" id="KW-1185">Reference proteome</keyword>
<evidence type="ECO:0000313" key="2">
    <source>
        <dbReference type="EMBL" id="AGL62242.1"/>
    </source>
</evidence>
<evidence type="ECO:0000313" key="3">
    <source>
        <dbReference type="Proteomes" id="UP000013893"/>
    </source>
</evidence>
<accession>R4PWX9</accession>
<evidence type="ECO:0008006" key="4">
    <source>
        <dbReference type="Google" id="ProtNLM"/>
    </source>
</evidence>
<dbReference type="InterPro" id="IPR043993">
    <property type="entry name" value="T4SS_pilin"/>
</dbReference>
<dbReference type="KEGG" id="saal:L336_0538"/>
<keyword evidence="1" id="KW-1133">Transmembrane helix</keyword>
<feature type="transmembrane region" description="Helical" evidence="1">
    <location>
        <begin position="34"/>
        <end position="56"/>
    </location>
</feature>
<name>R4PWX9_9BACT</name>
<keyword evidence="1" id="KW-0812">Transmembrane</keyword>
<sequence>MNTLFAAVFNSTSEIGFKGPTKSIDVKNDILYPVYFWAGIVAVIVIIIAGFFYVTSQGEAQNVVRAKNAILSAIIGLAIIMGAFVITKFVVGGL</sequence>
<evidence type="ECO:0000256" key="1">
    <source>
        <dbReference type="SAM" id="Phobius"/>
    </source>
</evidence>
<dbReference type="Proteomes" id="UP000013893">
    <property type="component" value="Chromosome"/>
</dbReference>
<dbReference type="EMBL" id="CP005957">
    <property type="protein sequence ID" value="AGL62242.1"/>
    <property type="molecule type" value="Genomic_DNA"/>
</dbReference>
<feature type="transmembrane region" description="Helical" evidence="1">
    <location>
        <begin position="68"/>
        <end position="91"/>
    </location>
</feature>
<gene>
    <name evidence="2" type="ORF">L336_0538</name>
</gene>
<keyword evidence="1" id="KW-0472">Membrane</keyword>
<dbReference type="HOGENOM" id="CLU_2380905_0_0_0"/>
<protein>
    <recommendedName>
        <fullName evidence="4">Integral membrane protein</fullName>
    </recommendedName>
</protein>
<dbReference type="RefSeq" id="WP_015641692.1">
    <property type="nucleotide sequence ID" value="NC_021219.1"/>
</dbReference>
<dbReference type="AlphaFoldDB" id="R4PWX9"/>
<proteinExistence type="predicted"/>